<dbReference type="EC" id="5.2.1.8" evidence="3"/>
<evidence type="ECO:0000256" key="11">
    <source>
        <dbReference type="PROSITE-ProRule" id="PRU00221"/>
    </source>
</evidence>
<dbReference type="EMBL" id="WUBL01000221">
    <property type="protein sequence ID" value="KAF2963244.1"/>
    <property type="molecule type" value="Genomic_DNA"/>
</dbReference>
<dbReference type="InterPro" id="IPR020892">
    <property type="entry name" value="Cyclophilin-type_PPIase_CS"/>
</dbReference>
<dbReference type="Proteomes" id="UP000481858">
    <property type="component" value="Unassembled WGS sequence"/>
</dbReference>
<evidence type="ECO:0000256" key="5">
    <source>
        <dbReference type="ARBA" id="ARBA00022737"/>
    </source>
</evidence>
<keyword evidence="8" id="KW-0539">Nucleus</keyword>
<feature type="compositionally biased region" description="Basic and acidic residues" evidence="12">
    <location>
        <begin position="1"/>
        <end position="13"/>
    </location>
</feature>
<dbReference type="FunFam" id="2.40.100.10:FF:000003">
    <property type="entry name" value="Peptidylprolyl isomerase domain and WD repeat-containing 1"/>
    <property type="match status" value="1"/>
</dbReference>
<dbReference type="PANTHER" id="PTHR45625:SF4">
    <property type="entry name" value="PEPTIDYLPROLYL ISOMERASE DOMAIN AND WD REPEAT-CONTAINING PROTEIN 1"/>
    <property type="match status" value="1"/>
</dbReference>
<dbReference type="SUPFAM" id="SSF50891">
    <property type="entry name" value="Cyclophilin-like"/>
    <property type="match status" value="1"/>
</dbReference>
<dbReference type="FunFam" id="2.130.10.10:FF:000450">
    <property type="entry name" value="Peptidylprolyl isomerase domain and WD-repeat protein 1"/>
    <property type="match status" value="1"/>
</dbReference>
<name>A0A7C8IL96_9PEZI</name>
<dbReference type="PRINTS" id="PR00153">
    <property type="entry name" value="CSAPPISMRASE"/>
</dbReference>
<dbReference type="GO" id="GO:0005634">
    <property type="term" value="C:nucleus"/>
    <property type="evidence" value="ECO:0007669"/>
    <property type="project" value="UniProtKB-ARBA"/>
</dbReference>
<dbReference type="PROSITE" id="PS00170">
    <property type="entry name" value="CSA_PPIASE_1"/>
    <property type="match status" value="1"/>
</dbReference>
<keyword evidence="6" id="KW-0697">Rotamase</keyword>
<dbReference type="Gene3D" id="2.40.100.10">
    <property type="entry name" value="Cyclophilin-like"/>
    <property type="match status" value="1"/>
</dbReference>
<dbReference type="PROSITE" id="PS50072">
    <property type="entry name" value="CSA_PPIASE_2"/>
    <property type="match status" value="1"/>
</dbReference>
<evidence type="ECO:0000256" key="7">
    <source>
        <dbReference type="ARBA" id="ARBA00023235"/>
    </source>
</evidence>
<feature type="region of interest" description="Disordered" evidence="12">
    <location>
        <begin position="771"/>
        <end position="842"/>
    </location>
</feature>
<evidence type="ECO:0000259" key="13">
    <source>
        <dbReference type="PROSITE" id="PS50072"/>
    </source>
</evidence>
<keyword evidence="4 11" id="KW-0853">WD repeat</keyword>
<dbReference type="InterPro" id="IPR002130">
    <property type="entry name" value="Cyclophilin-type_PPIase_dom"/>
</dbReference>
<dbReference type="SUPFAM" id="SSF50978">
    <property type="entry name" value="WD40 repeat-like"/>
    <property type="match status" value="1"/>
</dbReference>
<comment type="similarity">
    <text evidence="2">Belongs to the cyclophilin-type PPIase family.</text>
</comment>
<evidence type="ECO:0000313" key="15">
    <source>
        <dbReference type="Proteomes" id="UP000481858"/>
    </source>
</evidence>
<dbReference type="GO" id="GO:0006457">
    <property type="term" value="P:protein folding"/>
    <property type="evidence" value="ECO:0007669"/>
    <property type="project" value="InterPro"/>
</dbReference>
<evidence type="ECO:0000256" key="9">
    <source>
        <dbReference type="ARBA" id="ARBA00029569"/>
    </source>
</evidence>
<dbReference type="Pfam" id="PF00400">
    <property type="entry name" value="WD40"/>
    <property type="match status" value="1"/>
</dbReference>
<dbReference type="PANTHER" id="PTHR45625">
    <property type="entry name" value="PEPTIDYL-PROLYL CIS-TRANS ISOMERASE-RELATED"/>
    <property type="match status" value="1"/>
</dbReference>
<protein>
    <recommendedName>
        <fullName evidence="10">Peptidyl-prolyl cis-trans isomerase-like 1</fullName>
        <ecNumber evidence="3">5.2.1.8</ecNumber>
    </recommendedName>
    <alternativeName>
        <fullName evidence="9">Rotamase</fullName>
    </alternativeName>
</protein>
<feature type="region of interest" description="Disordered" evidence="12">
    <location>
        <begin position="1"/>
        <end position="44"/>
    </location>
</feature>
<comment type="catalytic activity">
    <reaction evidence="1">
        <text>[protein]-peptidylproline (omega=180) = [protein]-peptidylproline (omega=0)</text>
        <dbReference type="Rhea" id="RHEA:16237"/>
        <dbReference type="Rhea" id="RHEA-COMP:10747"/>
        <dbReference type="Rhea" id="RHEA-COMP:10748"/>
        <dbReference type="ChEBI" id="CHEBI:83833"/>
        <dbReference type="ChEBI" id="CHEBI:83834"/>
        <dbReference type="EC" id="5.2.1.8"/>
    </reaction>
</comment>
<sequence length="1418" mass="157858">MSEAGSKRSHDDFVGNNGGDDDSSSDDDMGPQLPSAAAPKKKRRVLPHERLYIDALPTSSRYSKSLMHKEQLSFVTVTRTEFLITSSVDGVVKFWKKVAQGIEFVKEFKAHQGEIRSVSVSQDGRSFATAGADNTVKIFDVITFDLLTMLPLDFTPKCICWVHRRGASLPILAISNDSKPLIHIYDGRGENQSPLHTIKGLHRSVVSLMAFNDAYDCVVSADENGMLEYWSPSSNYEKPDNVFQYKSSTNLFDFKKAKSVPVSLTVSPSGHQFVSFSLPDRKIRIFEFATAKLYRTYDESLQAIEEMQQGGTAAQKLDDVEFGRRLAAEREMESGSLRNKVNVIFDESGHFILYGSILGVKVLNTFTNQVVKVYGKDEHIRPINLAMYQGQPQKKGVTTVAMAASNNPLLQESEARDPILFATSVGKVRFYMFTNEKEISRSERDVQNEKPTLLNPKKAAQAKKAETGTSAIIHTSYGDIHIRLFPDAAPKAVENFATHSKRGYYNGTIFHRVIRKFMIQGGDPLGDGTGGESIWGKEFEDEFSTLKHDKPYTVSMANAGPNTNGSQFFITTEKTPWLDNKHTIFGRAIQGLDVIHKIENVRAYKDKPEEDIKILNIDTLDHIGRNFALTQKQYSILSRLAALGRRGKEPKKTKTVTAAYNATAKKNLAHRNLKDGVEMDVGKSTILTGFTGLGLHDEELTFGRPSASTVHPPMPKGCQRTGETCDYSIRLNWEGRRGKQADSSLIGFGHDTLSPTVPAKGFKLVHQYPSVDTPGARRLEPLTGTSSQPKPDSRTPRPQTGVSFVDATPSSIRESEQYSSKRIRLSDAPQAEYPEKRPYSSHSSILEAASATLRLGGSSGGSAASPLTPATSSTYSDDSQPQVSRGEHQEVASYSTRRLSVNSLLAGPANLRALYNDSASHAKAMLPPLDTRPASNEPTFYGIDRGFQDYDLGENDDMNAIGGSSPLLQRETLDTPLEEPADYSWLEFGFGVDTNDTEEVDGGYYSKPVSIFIPQNLEPLPNRLIENPMNLLYFHHFITNTARALVPYDDPHANPFRTILPQMAVKNDSLLALLLAYSASHRARVLNQPEPSLRIAFWVDDIFPALRAALDDPDRNFSNANLATAIMLTSLEIVSPKIFGYDIPWQRHLGLAREVIMRRPGGLRGIQSNFRQDPVCSFLFSWAAYLDVIGSLTGGPKDASSSWIFDYELDDIDDGYDEIDCIMGFTTRCCYLLANIADLARKCDAERIDEDSNVRENWVPSPQAEQRALMLKRKVEESMKQDPVPCKHIHKAGDVEKWDKKEMAATNSAYHWAGLVHLYRRILGRQSEDEDVQRAVKNIIASLGLIRTGGTAESCLLFPMFTAGCDTQSEAHKLLILDRFMSAEKHGMTQVHNARRLMQRVWETKKPWETLVSTEFIG</sequence>
<dbReference type="Gene3D" id="2.130.10.10">
    <property type="entry name" value="YVTN repeat-like/Quinoprotein amine dehydrogenase"/>
    <property type="match status" value="1"/>
</dbReference>
<dbReference type="SMART" id="SM00320">
    <property type="entry name" value="WD40"/>
    <property type="match status" value="4"/>
</dbReference>
<dbReference type="Pfam" id="PF11951">
    <property type="entry name" value="Fungal_trans_2"/>
    <property type="match status" value="1"/>
</dbReference>
<dbReference type="OrthoDB" id="5229455at2759"/>
<evidence type="ECO:0000256" key="8">
    <source>
        <dbReference type="ARBA" id="ARBA00023242"/>
    </source>
</evidence>
<dbReference type="GO" id="GO:0003755">
    <property type="term" value="F:peptidyl-prolyl cis-trans isomerase activity"/>
    <property type="evidence" value="ECO:0007669"/>
    <property type="project" value="UniProtKB-KW"/>
</dbReference>
<evidence type="ECO:0000256" key="3">
    <source>
        <dbReference type="ARBA" id="ARBA00013194"/>
    </source>
</evidence>
<proteinExistence type="inferred from homology"/>
<dbReference type="InterPro" id="IPR021858">
    <property type="entry name" value="Fun_TF"/>
</dbReference>
<dbReference type="InterPro" id="IPR001680">
    <property type="entry name" value="WD40_rpt"/>
</dbReference>
<accession>A0A7C8IL96</accession>
<dbReference type="CDD" id="cd01927">
    <property type="entry name" value="cyclophilin_WD40"/>
    <property type="match status" value="1"/>
</dbReference>
<reference evidence="14 15" key="1">
    <citation type="submission" date="2019-12" db="EMBL/GenBank/DDBJ databases">
        <title>Draft genome sequence of the ascomycete Xylaria multiplex DSM 110363.</title>
        <authorList>
            <person name="Buettner E."/>
            <person name="Kellner H."/>
        </authorList>
    </citation>
    <scope>NUCLEOTIDE SEQUENCE [LARGE SCALE GENOMIC DNA]</scope>
    <source>
        <strain evidence="14 15">DSM 110363</strain>
    </source>
</reference>
<evidence type="ECO:0000256" key="6">
    <source>
        <dbReference type="ARBA" id="ARBA00023110"/>
    </source>
</evidence>
<dbReference type="InterPro" id="IPR029000">
    <property type="entry name" value="Cyclophilin-like_dom_sf"/>
</dbReference>
<dbReference type="PROSITE" id="PS50082">
    <property type="entry name" value="WD_REPEATS_2"/>
    <property type="match status" value="1"/>
</dbReference>
<feature type="domain" description="PPIase cyclophilin-type" evidence="13">
    <location>
        <begin position="474"/>
        <end position="619"/>
    </location>
</feature>
<dbReference type="InterPro" id="IPR036322">
    <property type="entry name" value="WD40_repeat_dom_sf"/>
</dbReference>
<feature type="region of interest" description="Disordered" evidence="12">
    <location>
        <begin position="856"/>
        <end position="895"/>
    </location>
</feature>
<evidence type="ECO:0000256" key="4">
    <source>
        <dbReference type="ARBA" id="ARBA00022574"/>
    </source>
</evidence>
<evidence type="ECO:0000256" key="1">
    <source>
        <dbReference type="ARBA" id="ARBA00000971"/>
    </source>
</evidence>
<dbReference type="InParanoid" id="A0A7C8IL96"/>
<feature type="compositionally biased region" description="Acidic residues" evidence="12">
    <location>
        <begin position="19"/>
        <end position="29"/>
    </location>
</feature>
<dbReference type="InterPro" id="IPR044666">
    <property type="entry name" value="Cyclophilin_A-like"/>
</dbReference>
<keyword evidence="7" id="KW-0413">Isomerase</keyword>
<keyword evidence="5" id="KW-0677">Repeat</keyword>
<keyword evidence="15" id="KW-1185">Reference proteome</keyword>
<feature type="compositionally biased region" description="Polar residues" evidence="12">
    <location>
        <begin position="783"/>
        <end position="820"/>
    </location>
</feature>
<evidence type="ECO:0000256" key="10">
    <source>
        <dbReference type="ARBA" id="ARBA00040798"/>
    </source>
</evidence>
<comment type="caution">
    <text evidence="14">The sequence shown here is derived from an EMBL/GenBank/DDBJ whole genome shotgun (WGS) entry which is preliminary data.</text>
</comment>
<dbReference type="Pfam" id="PF00160">
    <property type="entry name" value="Pro_isomerase"/>
    <property type="match status" value="1"/>
</dbReference>
<organism evidence="14 15">
    <name type="scientific">Xylaria multiplex</name>
    <dbReference type="NCBI Taxonomy" id="323545"/>
    <lineage>
        <taxon>Eukaryota</taxon>
        <taxon>Fungi</taxon>
        <taxon>Dikarya</taxon>
        <taxon>Ascomycota</taxon>
        <taxon>Pezizomycotina</taxon>
        <taxon>Sordariomycetes</taxon>
        <taxon>Xylariomycetidae</taxon>
        <taxon>Xylariales</taxon>
        <taxon>Xylariaceae</taxon>
        <taxon>Xylaria</taxon>
    </lineage>
</organism>
<evidence type="ECO:0000313" key="14">
    <source>
        <dbReference type="EMBL" id="KAF2963244.1"/>
    </source>
</evidence>
<dbReference type="InterPro" id="IPR015943">
    <property type="entry name" value="WD40/YVTN_repeat-like_dom_sf"/>
</dbReference>
<evidence type="ECO:0000256" key="2">
    <source>
        <dbReference type="ARBA" id="ARBA00007365"/>
    </source>
</evidence>
<feature type="repeat" description="WD" evidence="11">
    <location>
        <begin position="108"/>
        <end position="149"/>
    </location>
</feature>
<evidence type="ECO:0000256" key="12">
    <source>
        <dbReference type="SAM" id="MobiDB-lite"/>
    </source>
</evidence>
<gene>
    <name evidence="14" type="ORF">GQX73_g10338</name>
</gene>
<feature type="compositionally biased region" description="Low complexity" evidence="12">
    <location>
        <begin position="856"/>
        <end position="876"/>
    </location>
</feature>
<dbReference type="PROSITE" id="PS50294">
    <property type="entry name" value="WD_REPEATS_REGION"/>
    <property type="match status" value="1"/>
</dbReference>